<dbReference type="InterPro" id="IPR036864">
    <property type="entry name" value="Zn2-C6_fun-type_DNA-bd_sf"/>
</dbReference>
<evidence type="ECO:0000259" key="3">
    <source>
        <dbReference type="PROSITE" id="PS50048"/>
    </source>
</evidence>
<dbReference type="KEGG" id="ssck:SPSK_01619"/>
<evidence type="ECO:0000256" key="2">
    <source>
        <dbReference type="SAM" id="MobiDB-lite"/>
    </source>
</evidence>
<dbReference type="GO" id="GO:0008270">
    <property type="term" value="F:zinc ion binding"/>
    <property type="evidence" value="ECO:0007669"/>
    <property type="project" value="InterPro"/>
</dbReference>
<evidence type="ECO:0000256" key="1">
    <source>
        <dbReference type="ARBA" id="ARBA00023242"/>
    </source>
</evidence>
<dbReference type="InterPro" id="IPR050797">
    <property type="entry name" value="Carb_Metab_Trans_Reg"/>
</dbReference>
<feature type="compositionally biased region" description="Pro residues" evidence="2">
    <location>
        <begin position="143"/>
        <end position="154"/>
    </location>
</feature>
<dbReference type="GO" id="GO:0000981">
    <property type="term" value="F:DNA-binding transcription factor activity, RNA polymerase II-specific"/>
    <property type="evidence" value="ECO:0007669"/>
    <property type="project" value="InterPro"/>
</dbReference>
<name>A0A0F2MF71_SPOSC</name>
<dbReference type="GeneID" id="27663805"/>
<dbReference type="EMBL" id="AXCR01000005">
    <property type="protein sequence ID" value="KJR87470.1"/>
    <property type="molecule type" value="Genomic_DNA"/>
</dbReference>
<dbReference type="Proteomes" id="UP000033710">
    <property type="component" value="Unassembled WGS sequence"/>
</dbReference>
<reference evidence="4 5" key="1">
    <citation type="journal article" date="2014" name="BMC Genomics">
        <title>Comparative genomics of the major fungal agents of human and animal Sporotrichosis: Sporothrix schenckii and Sporothrix brasiliensis.</title>
        <authorList>
            <person name="Teixeira M.M."/>
            <person name="de Almeida L.G."/>
            <person name="Kubitschek-Barreira P."/>
            <person name="Alves F.L."/>
            <person name="Kioshima E.S."/>
            <person name="Abadio A.K."/>
            <person name="Fernandes L."/>
            <person name="Derengowski L.S."/>
            <person name="Ferreira K.S."/>
            <person name="Souza R.C."/>
            <person name="Ruiz J.C."/>
            <person name="de Andrade N.C."/>
            <person name="Paes H.C."/>
            <person name="Nicola A.M."/>
            <person name="Albuquerque P."/>
            <person name="Gerber A.L."/>
            <person name="Martins V.P."/>
            <person name="Peconick L.D."/>
            <person name="Neto A.V."/>
            <person name="Chaucanez C.B."/>
            <person name="Silva P.A."/>
            <person name="Cunha O.L."/>
            <person name="de Oliveira F.F."/>
            <person name="dos Santos T.C."/>
            <person name="Barros A.L."/>
            <person name="Soares M.A."/>
            <person name="de Oliveira L.M."/>
            <person name="Marini M.M."/>
            <person name="Villalobos-Duno H."/>
            <person name="Cunha M.M."/>
            <person name="de Hoog S."/>
            <person name="da Silveira J.F."/>
            <person name="Henrissat B."/>
            <person name="Nino-Vega G.A."/>
            <person name="Cisalpino P.S."/>
            <person name="Mora-Montes H.M."/>
            <person name="Almeida S.R."/>
            <person name="Stajich J.E."/>
            <person name="Lopes-Bezerra L.M."/>
            <person name="Vasconcelos A.T."/>
            <person name="Felipe M.S."/>
        </authorList>
    </citation>
    <scope>NUCLEOTIDE SEQUENCE [LARGE SCALE GENOMIC DNA]</scope>
    <source>
        <strain evidence="4 5">1099-18</strain>
    </source>
</reference>
<dbReference type="InterPro" id="IPR001138">
    <property type="entry name" value="Zn2Cys6_DnaBD"/>
</dbReference>
<dbReference type="SMART" id="SM00066">
    <property type="entry name" value="GAL4"/>
    <property type="match status" value="1"/>
</dbReference>
<gene>
    <name evidence="4" type="ORF">SPSK_01619</name>
</gene>
<dbReference type="RefSeq" id="XP_016590146.1">
    <property type="nucleotide sequence ID" value="XM_016728528.1"/>
</dbReference>
<dbReference type="OrthoDB" id="2740448at2759"/>
<protein>
    <recommendedName>
        <fullName evidence="3">Zn(2)-C6 fungal-type domain-containing protein</fullName>
    </recommendedName>
</protein>
<dbReference type="PANTHER" id="PTHR31668">
    <property type="entry name" value="GLUCOSE TRANSPORT TRANSCRIPTION REGULATOR RGT1-RELATED-RELATED"/>
    <property type="match status" value="1"/>
</dbReference>
<feature type="region of interest" description="Disordered" evidence="2">
    <location>
        <begin position="101"/>
        <end position="154"/>
    </location>
</feature>
<keyword evidence="1" id="KW-0539">Nucleus</keyword>
<comment type="caution">
    <text evidence="4">The sequence shown here is derived from an EMBL/GenBank/DDBJ whole genome shotgun (WGS) entry which is preliminary data.</text>
</comment>
<dbReference type="PANTHER" id="PTHR31668:SF24">
    <property type="entry name" value="TRANSCRIPTION FACTOR, PUTATIVE-RELATED"/>
    <property type="match status" value="1"/>
</dbReference>
<feature type="domain" description="Zn(2)-C6 fungal-type" evidence="3">
    <location>
        <begin position="45"/>
        <end position="90"/>
    </location>
</feature>
<sequence>MSTIHVLNTTTHDNTTHDTTTHALPSTMLSSMPHSPPRKPRATVACGSCRFRKVKCSGVRNPARDDCVDDDGRVGPACTQCAHLGLTCAFAPPIAKRRAGTRGARVQQLKQAAPPTTRYPELRSRSPTETTVDTTLRDCCRSPPSPSSPCSPSPPGHLPYSASFFLSLVADYEQVVYPVNPIITPAEIRDAVAAMHAADDDAALVYSFAAITMIFIQTGRTHTLGPAGSPIRPVAVPTPTPTPTQTGTLPASPALMSDLMQRGLLAHRASETALSTCATLGDLRATVKRIMTCVFLEMSMISTRLFDRGFVMLREAIALLQTLKLPSSTPAYEIARCQRLYWECFLHERYLYIVSGRRPSVLPPLLSGRPRADPTIPAHVDAGFGRLIDLFCVLDDTFLQYWTEDTEGNGDDGDDGDSGAAPLCPWRATPPPMTAAWVERKQAELDAEEQKDEARSTAATLSELQHVDIFITRLWLRTLVWQLALARGLLRSAPPTTAHEGLSLHFPADRLSAQLRGLVGRLESAASIATHGSGILTKLFEITTTIADVLLLGDAGRPGRDRLDDLVFLVRFLFRFDKLRPDERA</sequence>
<dbReference type="PROSITE" id="PS50048">
    <property type="entry name" value="ZN2_CY6_FUNGAL_2"/>
    <property type="match status" value="1"/>
</dbReference>
<evidence type="ECO:0000313" key="4">
    <source>
        <dbReference type="EMBL" id="KJR87470.1"/>
    </source>
</evidence>
<reference evidence="4 5" key="2">
    <citation type="journal article" date="2015" name="Eukaryot. Cell">
        <title>Asexual propagation of a virulent clone complex in a human and feline outbreak of sporotrichosis.</title>
        <authorList>
            <person name="Teixeira Mde M."/>
            <person name="Rodrigues A.M."/>
            <person name="Tsui C.K."/>
            <person name="de Almeida L.G."/>
            <person name="Van Diepeningen A.D."/>
            <person name="van den Ende B.G."/>
            <person name="Fernandes G.F."/>
            <person name="Kano R."/>
            <person name="Hamelin R.C."/>
            <person name="Lopes-Bezerra L.M."/>
            <person name="Vasconcelos A.T."/>
            <person name="de Hoog S."/>
            <person name="de Camargo Z.P."/>
            <person name="Felipe M.S."/>
        </authorList>
    </citation>
    <scope>NUCLEOTIDE SEQUENCE [LARGE SCALE GENOMIC DNA]</scope>
    <source>
        <strain evidence="4 5">1099-18</strain>
    </source>
</reference>
<dbReference type="CDD" id="cd00067">
    <property type="entry name" value="GAL4"/>
    <property type="match status" value="1"/>
</dbReference>
<evidence type="ECO:0000313" key="5">
    <source>
        <dbReference type="Proteomes" id="UP000033710"/>
    </source>
</evidence>
<dbReference type="Pfam" id="PF00172">
    <property type="entry name" value="Zn_clus"/>
    <property type="match status" value="1"/>
</dbReference>
<proteinExistence type="predicted"/>
<dbReference type="VEuPathDB" id="FungiDB:SPSK_01619"/>
<organism evidence="4 5">
    <name type="scientific">Sporothrix schenckii 1099-18</name>
    <dbReference type="NCBI Taxonomy" id="1397361"/>
    <lineage>
        <taxon>Eukaryota</taxon>
        <taxon>Fungi</taxon>
        <taxon>Dikarya</taxon>
        <taxon>Ascomycota</taxon>
        <taxon>Pezizomycotina</taxon>
        <taxon>Sordariomycetes</taxon>
        <taxon>Sordariomycetidae</taxon>
        <taxon>Ophiostomatales</taxon>
        <taxon>Ophiostomataceae</taxon>
        <taxon>Sporothrix</taxon>
    </lineage>
</organism>
<dbReference type="SUPFAM" id="SSF57701">
    <property type="entry name" value="Zn2/Cys6 DNA-binding domain"/>
    <property type="match status" value="1"/>
</dbReference>
<accession>A0A0F2MF71</accession>
<dbReference type="Gene3D" id="4.10.240.10">
    <property type="entry name" value="Zn(2)-C6 fungal-type DNA-binding domain"/>
    <property type="match status" value="1"/>
</dbReference>
<dbReference type="CDD" id="cd12148">
    <property type="entry name" value="fungal_TF_MHR"/>
    <property type="match status" value="1"/>
</dbReference>
<dbReference type="AlphaFoldDB" id="A0A0F2MF71"/>
<feature type="region of interest" description="Disordered" evidence="2">
    <location>
        <begin position="1"/>
        <end position="22"/>
    </location>
</feature>